<evidence type="ECO:0000313" key="2">
    <source>
        <dbReference type="EMBL" id="QIR05710.1"/>
    </source>
</evidence>
<keyword evidence="1" id="KW-0812">Transmembrane</keyword>
<feature type="transmembrane region" description="Helical" evidence="1">
    <location>
        <begin position="117"/>
        <end position="136"/>
    </location>
</feature>
<dbReference type="RefSeq" id="WP_167314151.1">
    <property type="nucleotide sequence ID" value="NZ_CP050266.1"/>
</dbReference>
<protein>
    <submittedName>
        <fullName evidence="2">Uncharacterized protein</fullName>
    </submittedName>
</protein>
<feature type="transmembrane region" description="Helical" evidence="1">
    <location>
        <begin position="193"/>
        <end position="211"/>
    </location>
</feature>
<name>A0ABX6K2C6_SALCS</name>
<organism evidence="2 3">
    <name type="scientific">Salinivibrio costicola</name>
    <name type="common">Vibrio costicola</name>
    <dbReference type="NCBI Taxonomy" id="51367"/>
    <lineage>
        <taxon>Bacteria</taxon>
        <taxon>Pseudomonadati</taxon>
        <taxon>Pseudomonadota</taxon>
        <taxon>Gammaproteobacteria</taxon>
        <taxon>Vibrionales</taxon>
        <taxon>Vibrionaceae</taxon>
        <taxon>Salinivibrio</taxon>
    </lineage>
</organism>
<dbReference type="EMBL" id="CP050266">
    <property type="protein sequence ID" value="QIR05710.1"/>
    <property type="molecule type" value="Genomic_DNA"/>
</dbReference>
<gene>
    <name evidence="2" type="ORF">HBA18_04620</name>
</gene>
<proteinExistence type="predicted"/>
<evidence type="ECO:0000313" key="3">
    <source>
        <dbReference type="Proteomes" id="UP000501408"/>
    </source>
</evidence>
<sequence length="242" mass="26509">MRISSLLWPALLVAIAAAASLVSGFSLSSWAIFVPAVFFFYPETLTSWLLTLAMGAFAYAMPQLPALLSATSLLMLPALSLLMNPLRHIHVKLLLGSVMIAMLTGIMALQSEAKLAGSPWVFTVLLLGLVVAWGALQQWRSYMPPRQSAWLLLPVLAVLLGWPTALWCVSVVTVIWLLQWIGLTPRFASSRPIALHVLPCVPFLVITLVTPSQLTMSLLVAWATMLAAIWIGEYLFLEEPDD</sequence>
<dbReference type="Proteomes" id="UP000501408">
    <property type="component" value="Chromosome 1"/>
</dbReference>
<keyword evidence="1" id="KW-0472">Membrane</keyword>
<reference evidence="2 3" key="1">
    <citation type="submission" date="2020-03" db="EMBL/GenBank/DDBJ databases">
        <title>Genome mining reveals the biosynthetic pathways of PHA and ectoines of the halophilic strain Salinivibrio costicola M318 isolated from fermented shrimp paste.</title>
        <authorList>
            <person name="Doan T.V."/>
            <person name="Tran L.T."/>
            <person name="Trieu T.A."/>
            <person name="Nguyen Q.V."/>
            <person name="Quach T.N."/>
            <person name="Phi T.Q."/>
            <person name="Kumar S."/>
        </authorList>
    </citation>
    <scope>NUCLEOTIDE SEQUENCE [LARGE SCALE GENOMIC DNA]</scope>
    <source>
        <strain evidence="2 3">M318</strain>
    </source>
</reference>
<feature type="transmembrane region" description="Helical" evidence="1">
    <location>
        <begin position="48"/>
        <end position="81"/>
    </location>
</feature>
<feature type="transmembrane region" description="Helical" evidence="1">
    <location>
        <begin position="93"/>
        <end position="111"/>
    </location>
</feature>
<feature type="transmembrane region" description="Helical" evidence="1">
    <location>
        <begin position="148"/>
        <end position="181"/>
    </location>
</feature>
<evidence type="ECO:0000256" key="1">
    <source>
        <dbReference type="SAM" id="Phobius"/>
    </source>
</evidence>
<keyword evidence="3" id="KW-1185">Reference proteome</keyword>
<keyword evidence="1" id="KW-1133">Transmembrane helix</keyword>
<feature type="transmembrane region" description="Helical" evidence="1">
    <location>
        <begin position="218"/>
        <end position="237"/>
    </location>
</feature>
<accession>A0ABX6K2C6</accession>